<feature type="transmembrane region" description="Helical" evidence="3">
    <location>
        <begin position="100"/>
        <end position="118"/>
    </location>
</feature>
<dbReference type="RefSeq" id="WP_283487229.1">
    <property type="nucleotide sequence ID" value="NZ_CP125947.1"/>
</dbReference>
<feature type="transmembrane region" description="Helical" evidence="3">
    <location>
        <begin position="63"/>
        <end position="88"/>
    </location>
</feature>
<evidence type="ECO:0000256" key="2">
    <source>
        <dbReference type="SAM" id="MobiDB-lite"/>
    </source>
</evidence>
<keyword evidence="5" id="KW-0548">Nucleotidyltransferase</keyword>
<dbReference type="Pfam" id="PF05230">
    <property type="entry name" value="MASE2"/>
    <property type="match status" value="1"/>
</dbReference>
<keyword evidence="3" id="KW-0812">Transmembrane</keyword>
<feature type="transmembrane region" description="Helical" evidence="3">
    <location>
        <begin position="124"/>
        <end position="144"/>
    </location>
</feature>
<feature type="region of interest" description="Disordered" evidence="2">
    <location>
        <begin position="326"/>
        <end position="364"/>
    </location>
</feature>
<dbReference type="Gene3D" id="3.30.70.270">
    <property type="match status" value="1"/>
</dbReference>
<evidence type="ECO:0000256" key="1">
    <source>
        <dbReference type="ARBA" id="ARBA00012528"/>
    </source>
</evidence>
<evidence type="ECO:0000259" key="4">
    <source>
        <dbReference type="PROSITE" id="PS50887"/>
    </source>
</evidence>
<evidence type="ECO:0000313" key="5">
    <source>
        <dbReference type="EMBL" id="WHS66136.1"/>
    </source>
</evidence>
<dbReference type="PANTHER" id="PTHR45138">
    <property type="entry name" value="REGULATORY COMPONENTS OF SENSORY TRANSDUCTION SYSTEM"/>
    <property type="match status" value="1"/>
</dbReference>
<keyword evidence="3" id="KW-0472">Membrane</keyword>
<protein>
    <recommendedName>
        <fullName evidence="1">diguanylate cyclase</fullName>
        <ecNumber evidence="1">2.7.7.65</ecNumber>
    </recommendedName>
</protein>
<dbReference type="CDD" id="cd01949">
    <property type="entry name" value="GGDEF"/>
    <property type="match status" value="1"/>
</dbReference>
<feature type="domain" description="GGDEF" evidence="4">
    <location>
        <begin position="197"/>
        <end position="329"/>
    </location>
</feature>
<evidence type="ECO:0000313" key="6">
    <source>
        <dbReference type="Proteomes" id="UP001240697"/>
    </source>
</evidence>
<name>A0ABY8SUB4_9BURK</name>
<keyword evidence="5" id="KW-0808">Transferase</keyword>
<proteinExistence type="predicted"/>
<dbReference type="EC" id="2.7.7.65" evidence="1"/>
<dbReference type="SUPFAM" id="SSF55073">
    <property type="entry name" value="Nucleotide cyclase"/>
    <property type="match status" value="1"/>
</dbReference>
<keyword evidence="6" id="KW-1185">Reference proteome</keyword>
<dbReference type="PROSITE" id="PS50887">
    <property type="entry name" value="GGDEF"/>
    <property type="match status" value="1"/>
</dbReference>
<dbReference type="InterPro" id="IPR029787">
    <property type="entry name" value="Nucleotide_cyclase"/>
</dbReference>
<gene>
    <name evidence="5" type="ORF">QMY55_03030</name>
</gene>
<evidence type="ECO:0000256" key="3">
    <source>
        <dbReference type="SAM" id="Phobius"/>
    </source>
</evidence>
<sequence length="364" mass="40588">MRASYMGLCGLVVAASLAYQPANIVWWAFTAVSALVWPHIAYLHSCRQADPFQSEYLNCLIDALIVGCWVALMQWSLLPSICILAISMSDRSYLGLKQRWLPFVGALLAGMGLMAALVQPEAQWLAPLGVQISLLPLVILHTAYTSRSTRRMLKTLAKQNLQLKLLGRIDPLTTVYSRDYWWKMARTALRQHHIRQEQTSLLVIDIDHFKRINDEYGHIVGDEVLKLIGLNIRQCLRSHDIAGRYGGDEFTVLCKNAKAEDAYFVALRIRDKLAQIRLREYPKLRISASIGVAAADDSFESVATWIKAADTALYSAKDAGRDQIIDAGPSSHIPNSPATIPMPASKTSLNPVAQEQPVKDDLTY</sequence>
<dbReference type="GO" id="GO:0052621">
    <property type="term" value="F:diguanylate cyclase activity"/>
    <property type="evidence" value="ECO:0007669"/>
    <property type="project" value="UniProtKB-EC"/>
</dbReference>
<organism evidence="5 6">
    <name type="scientific">Comamonas resistens</name>
    <dbReference type="NCBI Taxonomy" id="3046670"/>
    <lineage>
        <taxon>Bacteria</taxon>
        <taxon>Pseudomonadati</taxon>
        <taxon>Pseudomonadota</taxon>
        <taxon>Betaproteobacteria</taxon>
        <taxon>Burkholderiales</taxon>
        <taxon>Comamonadaceae</taxon>
        <taxon>Comamonas</taxon>
    </lineage>
</organism>
<dbReference type="NCBIfam" id="TIGR00254">
    <property type="entry name" value="GGDEF"/>
    <property type="match status" value="1"/>
</dbReference>
<dbReference type="Pfam" id="PF00990">
    <property type="entry name" value="GGDEF"/>
    <property type="match status" value="1"/>
</dbReference>
<dbReference type="PANTHER" id="PTHR45138:SF24">
    <property type="entry name" value="DIGUANYLATE CYCLASE DGCC-RELATED"/>
    <property type="match status" value="1"/>
</dbReference>
<accession>A0ABY8SUB4</accession>
<dbReference type="InterPro" id="IPR050469">
    <property type="entry name" value="Diguanylate_Cyclase"/>
</dbReference>
<dbReference type="SMART" id="SM00267">
    <property type="entry name" value="GGDEF"/>
    <property type="match status" value="1"/>
</dbReference>
<keyword evidence="3" id="KW-1133">Transmembrane helix</keyword>
<dbReference type="EMBL" id="CP125947">
    <property type="protein sequence ID" value="WHS66136.1"/>
    <property type="molecule type" value="Genomic_DNA"/>
</dbReference>
<dbReference type="InterPro" id="IPR000160">
    <property type="entry name" value="GGDEF_dom"/>
</dbReference>
<reference evidence="5 6" key="1">
    <citation type="submission" date="2023-05" db="EMBL/GenBank/DDBJ databases">
        <authorList>
            <person name="Yin Y."/>
            <person name="Lu Z."/>
        </authorList>
    </citation>
    <scope>NUCLEOTIDE SEQUENCE [LARGE SCALE GENOMIC DNA]</scope>
    <source>
        <strain evidence="5 6">ZM22</strain>
    </source>
</reference>
<dbReference type="Proteomes" id="UP001240697">
    <property type="component" value="Chromosome"/>
</dbReference>
<dbReference type="InterPro" id="IPR043128">
    <property type="entry name" value="Rev_trsase/Diguanyl_cyclase"/>
</dbReference>
<dbReference type="InterPro" id="IPR007894">
    <property type="entry name" value="MASE2"/>
</dbReference>